<feature type="domain" description="Spt4/RpoE2 zinc finger" evidence="2">
    <location>
        <begin position="25"/>
        <end position="62"/>
    </location>
</feature>
<dbReference type="InterPro" id="IPR038510">
    <property type="entry name" value="Spt4_sf"/>
</dbReference>
<proteinExistence type="predicted"/>
<dbReference type="InParanoid" id="A0A1D6LVH8"/>
<gene>
    <name evidence="3" type="ORF">ZEAMMB73_Zm00001d037206</name>
</gene>
<evidence type="ECO:0000259" key="2">
    <source>
        <dbReference type="Pfam" id="PF06093"/>
    </source>
</evidence>
<dbReference type="EMBL" id="CM000782">
    <property type="protein sequence ID" value="AQK83274.1"/>
    <property type="molecule type" value="Genomic_DNA"/>
</dbReference>
<dbReference type="InterPro" id="IPR022800">
    <property type="entry name" value="Spt4/RpoE2_Znf"/>
</dbReference>
<keyword evidence="1" id="KW-0804">Transcription</keyword>
<sequence>MRMACAAAMPIDLSPAQAPTDEEVKAVEEDNKFRQNGCENYPFLEMDREHDNIINCTTPNFTRDEHHETSAGETGGI</sequence>
<dbReference type="AlphaFoldDB" id="A0A1D6LVH8"/>
<accession>A0A1D6LVH8</accession>
<dbReference type="Pfam" id="PF06093">
    <property type="entry name" value="Spt4"/>
    <property type="match status" value="1"/>
</dbReference>
<dbReference type="PaxDb" id="4577-AC185587.3_FGP003"/>
<evidence type="ECO:0000313" key="3">
    <source>
        <dbReference type="EMBL" id="AQK83274.1"/>
    </source>
</evidence>
<name>A0A1D6LVH8_MAIZE</name>
<protein>
    <submittedName>
        <fullName evidence="3">Putative bZIP transcription factor superfamily protein</fullName>
    </submittedName>
</protein>
<reference evidence="3" key="1">
    <citation type="submission" date="2015-12" db="EMBL/GenBank/DDBJ databases">
        <title>Update maize B73 reference genome by single molecule sequencing technologies.</title>
        <authorList>
            <consortium name="Maize Genome Sequencing Project"/>
            <person name="Ware D."/>
        </authorList>
    </citation>
    <scope>NUCLEOTIDE SEQUENCE</scope>
    <source>
        <tissue evidence="3">Seedling</tissue>
    </source>
</reference>
<dbReference type="STRING" id="4577.A0A1D6LVH8"/>
<organism evidence="3">
    <name type="scientific">Zea mays</name>
    <name type="common">Maize</name>
    <dbReference type="NCBI Taxonomy" id="4577"/>
    <lineage>
        <taxon>Eukaryota</taxon>
        <taxon>Viridiplantae</taxon>
        <taxon>Streptophyta</taxon>
        <taxon>Embryophyta</taxon>
        <taxon>Tracheophyta</taxon>
        <taxon>Spermatophyta</taxon>
        <taxon>Magnoliopsida</taxon>
        <taxon>Liliopsida</taxon>
        <taxon>Poales</taxon>
        <taxon>Poaceae</taxon>
        <taxon>PACMAD clade</taxon>
        <taxon>Panicoideae</taxon>
        <taxon>Andropogonodae</taxon>
        <taxon>Andropogoneae</taxon>
        <taxon>Tripsacinae</taxon>
        <taxon>Zea</taxon>
    </lineage>
</organism>
<evidence type="ECO:0000256" key="1">
    <source>
        <dbReference type="ARBA" id="ARBA00023163"/>
    </source>
</evidence>
<dbReference type="Gene3D" id="3.30.40.210">
    <property type="match status" value="1"/>
</dbReference>